<accession>A0A3D8TPG1</accession>
<dbReference type="FunFam" id="3.40.50.300:FF:000309">
    <property type="entry name" value="ABC transporter ATP-binding protein"/>
    <property type="match status" value="1"/>
</dbReference>
<keyword evidence="4" id="KW-0175">Coiled coil</keyword>
<evidence type="ECO:0000313" key="6">
    <source>
        <dbReference type="EMBL" id="RDX00597.1"/>
    </source>
</evidence>
<comment type="caution">
    <text evidence="6">The sequence shown here is derived from an EMBL/GenBank/DDBJ whole genome shotgun (WGS) entry which is preliminary data.</text>
</comment>
<dbReference type="PANTHER" id="PTHR42855:SF2">
    <property type="entry name" value="DRUG RESISTANCE ABC TRANSPORTER,ATP-BINDING PROTEIN"/>
    <property type="match status" value="1"/>
</dbReference>
<proteinExistence type="predicted"/>
<feature type="domain" description="ABC transporter" evidence="5">
    <location>
        <begin position="4"/>
        <end position="263"/>
    </location>
</feature>
<dbReference type="PANTHER" id="PTHR42855">
    <property type="entry name" value="ABC TRANSPORTER ATP-BINDING SUBUNIT"/>
    <property type="match status" value="1"/>
</dbReference>
<dbReference type="InterPro" id="IPR003593">
    <property type="entry name" value="AAA+_ATPase"/>
</dbReference>
<dbReference type="SMART" id="SM00382">
    <property type="entry name" value="AAA"/>
    <property type="match status" value="2"/>
</dbReference>
<evidence type="ECO:0000256" key="4">
    <source>
        <dbReference type="SAM" id="Coils"/>
    </source>
</evidence>
<dbReference type="InterPro" id="IPR017871">
    <property type="entry name" value="ABC_transporter-like_CS"/>
</dbReference>
<dbReference type="Pfam" id="PF16326">
    <property type="entry name" value="ABC_tran_CTD"/>
    <property type="match status" value="1"/>
</dbReference>
<dbReference type="PROSITE" id="PS50893">
    <property type="entry name" value="ABC_TRANSPORTER_2"/>
    <property type="match status" value="2"/>
</dbReference>
<dbReference type="RefSeq" id="WP_115752832.1">
    <property type="nucleotide sequence ID" value="NZ_LARY01000002.1"/>
</dbReference>
<evidence type="ECO:0000256" key="1">
    <source>
        <dbReference type="ARBA" id="ARBA00022737"/>
    </source>
</evidence>
<dbReference type="InterPro" id="IPR027417">
    <property type="entry name" value="P-loop_NTPase"/>
</dbReference>
<evidence type="ECO:0000259" key="5">
    <source>
        <dbReference type="PROSITE" id="PS50893"/>
    </source>
</evidence>
<dbReference type="AlphaFoldDB" id="A0A3D8TPG1"/>
<feature type="coiled-coil region" evidence="4">
    <location>
        <begin position="87"/>
        <end position="114"/>
    </location>
</feature>
<dbReference type="InterPro" id="IPR032524">
    <property type="entry name" value="ABC_tran_C"/>
</dbReference>
<keyword evidence="3 6" id="KW-0067">ATP-binding</keyword>
<dbReference type="FunFam" id="3.40.50.300:FF:000011">
    <property type="entry name" value="Putative ABC transporter ATP-binding component"/>
    <property type="match status" value="1"/>
</dbReference>
<keyword evidence="1" id="KW-0677">Repeat</keyword>
<protein>
    <submittedName>
        <fullName evidence="6">Multidrug ABC transporter ATP-binding protein</fullName>
    </submittedName>
</protein>
<feature type="coiled-coil region" evidence="4">
    <location>
        <begin position="579"/>
        <end position="609"/>
    </location>
</feature>
<organism evidence="6 7">
    <name type="scientific">Listeria kieliensis</name>
    <dbReference type="NCBI Taxonomy" id="1621700"/>
    <lineage>
        <taxon>Bacteria</taxon>
        <taxon>Bacillati</taxon>
        <taxon>Bacillota</taxon>
        <taxon>Bacilli</taxon>
        <taxon>Bacillales</taxon>
        <taxon>Listeriaceae</taxon>
        <taxon>Listeria</taxon>
    </lineage>
</organism>
<feature type="domain" description="ABC transporter" evidence="5">
    <location>
        <begin position="331"/>
        <end position="546"/>
    </location>
</feature>
<dbReference type="EMBL" id="LARY01000002">
    <property type="protein sequence ID" value="RDX00597.1"/>
    <property type="molecule type" value="Genomic_DNA"/>
</dbReference>
<dbReference type="Gene3D" id="1.10.287.380">
    <property type="entry name" value="Valyl-tRNA synthetase, C-terminal domain"/>
    <property type="match status" value="1"/>
</dbReference>
<dbReference type="Pfam" id="PF00005">
    <property type="entry name" value="ABC_tran"/>
    <property type="match status" value="2"/>
</dbReference>
<dbReference type="GO" id="GO:0003677">
    <property type="term" value="F:DNA binding"/>
    <property type="evidence" value="ECO:0007669"/>
    <property type="project" value="InterPro"/>
</dbReference>
<dbReference type="GO" id="GO:0016887">
    <property type="term" value="F:ATP hydrolysis activity"/>
    <property type="evidence" value="ECO:0007669"/>
    <property type="project" value="InterPro"/>
</dbReference>
<dbReference type="Proteomes" id="UP000257055">
    <property type="component" value="Unassembled WGS sequence"/>
</dbReference>
<dbReference type="InterPro" id="IPR051309">
    <property type="entry name" value="ABCF_ATPase"/>
</dbReference>
<dbReference type="SUPFAM" id="SSF52540">
    <property type="entry name" value="P-loop containing nucleoside triphosphate hydrolases"/>
    <property type="match status" value="2"/>
</dbReference>
<gene>
    <name evidence="6" type="ORF">UR08_06255</name>
</gene>
<dbReference type="GO" id="GO:0005524">
    <property type="term" value="F:ATP binding"/>
    <property type="evidence" value="ECO:0007669"/>
    <property type="project" value="UniProtKB-KW"/>
</dbReference>
<evidence type="ECO:0000256" key="2">
    <source>
        <dbReference type="ARBA" id="ARBA00022741"/>
    </source>
</evidence>
<dbReference type="PROSITE" id="PS00211">
    <property type="entry name" value="ABC_TRANSPORTER_1"/>
    <property type="match status" value="2"/>
</dbReference>
<keyword evidence="7" id="KW-1185">Reference proteome</keyword>
<evidence type="ECO:0000313" key="7">
    <source>
        <dbReference type="Proteomes" id="UP000257055"/>
    </source>
</evidence>
<sequence length="653" mass="74355">MILLQAQQIAKYFGAEVILENIKLEVKTNDRIALVGRNGAGKSTLLKILAGQIGYDAGTISHPKNVQIGYLAQNTGLESSKTIWNEMLAVFDDLIELEKEIRAMEQRLADASLYEDPESSRQALETYDNLQHLFKERGGYTYEAEIRSILNGFKFYQEDYDKLVSSLSGGQKTRLALAKLLLSKEDLLILDEPTNHLDIETLAWLENYLQNYSGALLIVSHDRYFLDKVVSQVYEISRTKTQHYPGNYSRYLILKQEKLEREWKEFEKQQTEIGKLEDFVARNLVRASTTKRAQSRRKKLEKIERLDRPDGAEKAAHFGFQFERASGNDVLFVEDLSIGYEKEKTVSKNLTFEIKRQDSIALVGPNGVGKSTLLKTLIQELSPLSGSFRFGTGVKIGYYDQEQAKLSSNKTVLLELWDDYPELDEKTIRTTLGNFLFSEDDVLKLVSTLSGGEKARLALAKLTLLGANVLILDEPTNHLDIDSKEVLEAALIDFAGTILFVSHDRYFINRVASKVVELSSEGARVYLGDYDYYLEKLAYEKEIAQLEFEEKLQAGQIEEKSISGSKESYQKSKENQKLFRQKTRKLEEIETAMEDADGKIAELEQLLTQPDVFNDHEKTLQITEELDSIKQVAEALMEDWETLSVEIEALTEE</sequence>
<dbReference type="Gene3D" id="3.40.50.300">
    <property type="entry name" value="P-loop containing nucleotide triphosphate hydrolases"/>
    <property type="match status" value="2"/>
</dbReference>
<keyword evidence="2" id="KW-0547">Nucleotide-binding</keyword>
<dbReference type="InterPro" id="IPR003439">
    <property type="entry name" value="ABC_transporter-like_ATP-bd"/>
</dbReference>
<dbReference type="CDD" id="cd03221">
    <property type="entry name" value="ABCF_EF-3"/>
    <property type="match status" value="2"/>
</dbReference>
<dbReference type="Pfam" id="PF12848">
    <property type="entry name" value="ABC_tran_Xtn"/>
    <property type="match status" value="1"/>
</dbReference>
<name>A0A3D8TPG1_9LIST</name>
<evidence type="ECO:0000256" key="3">
    <source>
        <dbReference type="ARBA" id="ARBA00022840"/>
    </source>
</evidence>
<dbReference type="InterPro" id="IPR037118">
    <property type="entry name" value="Val-tRNA_synth_C_sf"/>
</dbReference>
<reference evidence="7" key="1">
    <citation type="submission" date="2015-04" db="EMBL/GenBank/DDBJ databases">
        <authorList>
            <person name="Schardt J."/>
            <person name="Mueller-Herbst S."/>
            <person name="Scherer S."/>
            <person name="Huptas C."/>
        </authorList>
    </citation>
    <scope>NUCLEOTIDE SEQUENCE [LARGE SCALE GENOMIC DNA]</scope>
    <source>
        <strain evidence="7">Kiel-L1</strain>
    </source>
</reference>
<dbReference type="InterPro" id="IPR032781">
    <property type="entry name" value="ABC_tran_Xtn"/>
</dbReference>